<dbReference type="SUPFAM" id="SSF63829">
    <property type="entry name" value="Calcium-dependent phosphotriesterase"/>
    <property type="match status" value="1"/>
</dbReference>
<feature type="chain" id="PRO_5001499980" description="Lipoprotein" evidence="1">
    <location>
        <begin position="20"/>
        <end position="308"/>
    </location>
</feature>
<keyword evidence="3" id="KW-1185">Reference proteome</keyword>
<reference evidence="2 3" key="1">
    <citation type="submission" date="2013-05" db="EMBL/GenBank/DDBJ databases">
        <title>Genome assembly of Chondromyces apiculatus DSM 436.</title>
        <authorList>
            <person name="Sharma G."/>
            <person name="Khatri I."/>
            <person name="Kaur C."/>
            <person name="Mayilraj S."/>
            <person name="Subramanian S."/>
        </authorList>
    </citation>
    <scope>NUCLEOTIDE SEQUENCE [LARGE SCALE GENOMIC DNA]</scope>
    <source>
        <strain evidence="2 3">DSM 436</strain>
    </source>
</reference>
<evidence type="ECO:0008006" key="4">
    <source>
        <dbReference type="Google" id="ProtNLM"/>
    </source>
</evidence>
<comment type="caution">
    <text evidence="2">The sequence shown here is derived from an EMBL/GenBank/DDBJ whole genome shotgun (WGS) entry which is preliminary data.</text>
</comment>
<evidence type="ECO:0000256" key="1">
    <source>
        <dbReference type="SAM" id="SignalP"/>
    </source>
</evidence>
<dbReference type="OrthoDB" id="5512085at2"/>
<gene>
    <name evidence="2" type="ORF">CAP_4773</name>
</gene>
<evidence type="ECO:0000313" key="2">
    <source>
        <dbReference type="EMBL" id="EYF04090.1"/>
    </source>
</evidence>
<organism evidence="2 3">
    <name type="scientific">Chondromyces apiculatus DSM 436</name>
    <dbReference type="NCBI Taxonomy" id="1192034"/>
    <lineage>
        <taxon>Bacteria</taxon>
        <taxon>Pseudomonadati</taxon>
        <taxon>Myxococcota</taxon>
        <taxon>Polyangia</taxon>
        <taxon>Polyangiales</taxon>
        <taxon>Polyangiaceae</taxon>
        <taxon>Chondromyces</taxon>
    </lineage>
</organism>
<sequence>MRLPRPLRWSLAATLVALAAACGARSSLFIDERAAGGGGGAPLEDAGADVRDAGDASDAEPDVYVADCVEAGVTYIYLVSQEYNLYSFNPGDGSLVLRGSLDCPTTARPFSMGVDRRGTAYVVYDDGQLYKVSTLDASCEPTPFVPEQHGFRVFGMGFSTNEGGPDETLYVAEINFNGPSLGLATIDTDSFELSPVGPFSENPGTKVEMTGTGDGHLYGYFMGDSPGGFVVEIDKQNATILSSTPLPTGSADNALAFAFWGGDFYIFTSQGGGITVVTRYRPSDGSVEELPSLGATIVGAGVSTCAPQ</sequence>
<keyword evidence="1" id="KW-0732">Signal</keyword>
<name>A0A017T5M6_9BACT</name>
<dbReference type="RefSeq" id="WP_044244719.1">
    <property type="nucleotide sequence ID" value="NZ_ASRX01000038.1"/>
</dbReference>
<protein>
    <recommendedName>
        <fullName evidence="4">Lipoprotein</fullName>
    </recommendedName>
</protein>
<dbReference type="AlphaFoldDB" id="A0A017T5M6"/>
<accession>A0A017T5M6</accession>
<evidence type="ECO:0000313" key="3">
    <source>
        <dbReference type="Proteomes" id="UP000019678"/>
    </source>
</evidence>
<dbReference type="Proteomes" id="UP000019678">
    <property type="component" value="Unassembled WGS sequence"/>
</dbReference>
<dbReference type="PROSITE" id="PS51257">
    <property type="entry name" value="PROKAR_LIPOPROTEIN"/>
    <property type="match status" value="1"/>
</dbReference>
<proteinExistence type="predicted"/>
<feature type="signal peptide" evidence="1">
    <location>
        <begin position="1"/>
        <end position="19"/>
    </location>
</feature>
<dbReference type="EMBL" id="ASRX01000038">
    <property type="protein sequence ID" value="EYF04090.1"/>
    <property type="molecule type" value="Genomic_DNA"/>
</dbReference>